<dbReference type="Pfam" id="PF01915">
    <property type="entry name" value="Glyco_hydro_3_C"/>
    <property type="match status" value="1"/>
</dbReference>
<dbReference type="GO" id="GO:0016787">
    <property type="term" value="F:hydrolase activity"/>
    <property type="evidence" value="ECO:0007669"/>
    <property type="project" value="UniProtKB-KW"/>
</dbReference>
<dbReference type="Pfam" id="PF00933">
    <property type="entry name" value="Glyco_hydro_3"/>
    <property type="match status" value="1"/>
</dbReference>
<dbReference type="InterPro" id="IPR050288">
    <property type="entry name" value="Cellulose_deg_GH3"/>
</dbReference>
<dbReference type="SUPFAM" id="SSF51445">
    <property type="entry name" value="(Trans)glycosidases"/>
    <property type="match status" value="1"/>
</dbReference>
<dbReference type="InterPro" id="IPR017853">
    <property type="entry name" value="GH"/>
</dbReference>
<reference evidence="5" key="1">
    <citation type="journal article" date="2019" name="Int. J. Syst. Evol. Microbiol.">
        <title>The Global Catalogue of Microorganisms (GCM) 10K type strain sequencing project: providing services to taxonomists for standard genome sequencing and annotation.</title>
        <authorList>
            <consortium name="The Broad Institute Genomics Platform"/>
            <consortium name="The Broad Institute Genome Sequencing Center for Infectious Disease"/>
            <person name="Wu L."/>
            <person name="Ma J."/>
        </authorList>
    </citation>
    <scope>NUCLEOTIDE SEQUENCE [LARGE SCALE GENOMIC DNA]</scope>
    <source>
        <strain evidence="5">JCM 11483</strain>
    </source>
</reference>
<dbReference type="Proteomes" id="UP001501736">
    <property type="component" value="Unassembled WGS sequence"/>
</dbReference>
<organism evidence="4 5">
    <name type="scientific">Nesterenkonia halobia</name>
    <dbReference type="NCBI Taxonomy" id="37922"/>
    <lineage>
        <taxon>Bacteria</taxon>
        <taxon>Bacillati</taxon>
        <taxon>Actinomycetota</taxon>
        <taxon>Actinomycetes</taxon>
        <taxon>Micrococcales</taxon>
        <taxon>Micrococcaceae</taxon>
        <taxon>Nesterenkonia</taxon>
    </lineage>
</organism>
<accession>A0ABP6RCM1</accession>
<dbReference type="InterPro" id="IPR036962">
    <property type="entry name" value="Glyco_hydro_3_N_sf"/>
</dbReference>
<dbReference type="Gene3D" id="3.20.20.300">
    <property type="entry name" value="Glycoside hydrolase, family 3, N-terminal domain"/>
    <property type="match status" value="1"/>
</dbReference>
<dbReference type="RefSeq" id="WP_344718257.1">
    <property type="nucleotide sequence ID" value="NZ_BAAAYG010000003.1"/>
</dbReference>
<dbReference type="Gene3D" id="3.40.50.1700">
    <property type="entry name" value="Glycoside hydrolase family 3 C-terminal domain"/>
    <property type="match status" value="1"/>
</dbReference>
<evidence type="ECO:0000256" key="1">
    <source>
        <dbReference type="ARBA" id="ARBA00005336"/>
    </source>
</evidence>
<dbReference type="InterPro" id="IPR026891">
    <property type="entry name" value="Fn3-like"/>
</dbReference>
<dbReference type="Gene3D" id="2.60.40.10">
    <property type="entry name" value="Immunoglobulins"/>
    <property type="match status" value="1"/>
</dbReference>
<dbReference type="PANTHER" id="PTHR42715">
    <property type="entry name" value="BETA-GLUCOSIDASE"/>
    <property type="match status" value="1"/>
</dbReference>
<dbReference type="InterPro" id="IPR013783">
    <property type="entry name" value="Ig-like_fold"/>
</dbReference>
<dbReference type="SUPFAM" id="SSF52279">
    <property type="entry name" value="Beta-D-glucan exohydrolase, C-terminal domain"/>
    <property type="match status" value="1"/>
</dbReference>
<dbReference type="InterPro" id="IPR001764">
    <property type="entry name" value="Glyco_hydro_3_N"/>
</dbReference>
<evidence type="ECO:0000313" key="4">
    <source>
        <dbReference type="EMBL" id="GAA3281513.1"/>
    </source>
</evidence>
<name>A0ABP6RCM1_9MICC</name>
<comment type="similarity">
    <text evidence="1">Belongs to the glycosyl hydrolase 3 family.</text>
</comment>
<dbReference type="Pfam" id="PF14310">
    <property type="entry name" value="Fn3-like"/>
    <property type="match status" value="1"/>
</dbReference>
<dbReference type="PANTHER" id="PTHR42715:SF10">
    <property type="entry name" value="BETA-GLUCOSIDASE"/>
    <property type="match status" value="1"/>
</dbReference>
<dbReference type="EMBL" id="BAAAYG010000003">
    <property type="protein sequence ID" value="GAA3281513.1"/>
    <property type="molecule type" value="Genomic_DNA"/>
</dbReference>
<protein>
    <submittedName>
        <fullName evidence="4">Glycoside hydrolase family 3 N-terminal domain-containing protein</fullName>
    </submittedName>
</protein>
<keyword evidence="2 4" id="KW-0378">Hydrolase</keyword>
<proteinExistence type="inferred from homology"/>
<evidence type="ECO:0000259" key="3">
    <source>
        <dbReference type="SMART" id="SM01217"/>
    </source>
</evidence>
<feature type="domain" description="Fibronectin type III-like" evidence="3">
    <location>
        <begin position="698"/>
        <end position="767"/>
    </location>
</feature>
<sequence length="798" mass="84443">MTEATDVTDASVERRTGVWNDAGRPVAERVEALLAEMTLEEKVSQLGSHWEMRRDEEAQGEVAPMESAMSAGKLAFEQEIVDGEGHLTRTYGTTALSVSEGAADLRARQAAVVAASRFGIPAIAHEECLTGFTAYQATVYPTSLAWGATFDPDLIEEMAAAIGRDMAAVGVQQGLSPVLDVVRDARWGRVEETIGEDPHVVGTVGTAYVQGLQRAGILATLKHFAGYAASRAGRNHAPVHIGPRELHDVILPPFEMAVREGRVGSVMNSYADLDGEPPAASHRLLTEILREQWGFEGTVVADYWSVAFLESMHRAAADQPEAARLAISAGLDVELPHTGGYRTLARQVRDGTLDEAVVDRSVRRVLRQKVELGMLDAGPGETWEPAVDESTDLDSASNRALAKKVAERSLVLLKNDDGVLPARPEALSGKRVAVVGPSADEPRTMMGCYSFPNHVLAKYPEGTFPHRGIGVPMPTILESLREAWGDAEITHASGCPIVEHDASRIAEAAEQAAAADLAVVTVGDLAGMFGAGTSGEGCDVEDLRLPGAQQELVETVLDAAEASGTEVVLVVVSGRPYALGAVAERCAAIVQAFFPGEEGGPALAELLTGAVEPAGRLPIGVPALPGGQPAGYLAAPLGQNSQGVSNLDPTPLYPFGHGLSYTTVEYSAWEVSAAEIPVDGTVEVSATVTNTGERPVDELVQLYVGDRIAQVARPVRQLIGYARAALAPGESKQVTFEVHADRFSFIGVDLRRIVEPGTMDLWIGRSAGDLPLAGEIELTGALREVTGARVMTTPARVG</sequence>
<evidence type="ECO:0000313" key="5">
    <source>
        <dbReference type="Proteomes" id="UP001501736"/>
    </source>
</evidence>
<dbReference type="SMART" id="SM01217">
    <property type="entry name" value="Fn3_like"/>
    <property type="match status" value="1"/>
</dbReference>
<dbReference type="InterPro" id="IPR036881">
    <property type="entry name" value="Glyco_hydro_3_C_sf"/>
</dbReference>
<gene>
    <name evidence="4" type="ORF">GCM10020260_07140</name>
</gene>
<dbReference type="InterPro" id="IPR002772">
    <property type="entry name" value="Glyco_hydro_3_C"/>
</dbReference>
<comment type="caution">
    <text evidence="4">The sequence shown here is derived from an EMBL/GenBank/DDBJ whole genome shotgun (WGS) entry which is preliminary data.</text>
</comment>
<keyword evidence="5" id="KW-1185">Reference proteome</keyword>
<evidence type="ECO:0000256" key="2">
    <source>
        <dbReference type="ARBA" id="ARBA00022801"/>
    </source>
</evidence>
<dbReference type="PRINTS" id="PR00133">
    <property type="entry name" value="GLHYDRLASE3"/>
</dbReference>